<dbReference type="PANTHER" id="PTHR13932:SF5">
    <property type="entry name" value="RADICAL S-ADENOSYL METHIONINE DOMAIN-CONTAINING PROTEIN 1, MITOCHONDRIAL"/>
    <property type="match status" value="1"/>
</dbReference>
<keyword evidence="2" id="KW-0411">Iron-sulfur</keyword>
<comment type="similarity">
    <text evidence="1">Belongs to the anaerobic coproporphyrinogen-III oxidase family. HemW subfamily.</text>
</comment>
<reference evidence="4" key="1">
    <citation type="submission" date="2021-11" db="EMBL/GenBank/DDBJ databases">
        <title>Genome sequence.</title>
        <authorList>
            <person name="Sun Q."/>
        </authorList>
    </citation>
    <scope>NUCLEOTIDE SEQUENCE</scope>
    <source>
        <strain evidence="4">JC740</strain>
    </source>
</reference>
<dbReference type="InterPro" id="IPR007197">
    <property type="entry name" value="rSAM"/>
</dbReference>
<dbReference type="EMBL" id="JAJKFW010000012">
    <property type="protein sequence ID" value="MCC9641717.1"/>
    <property type="molecule type" value="Genomic_DNA"/>
</dbReference>
<dbReference type="InterPro" id="IPR058240">
    <property type="entry name" value="rSAM_sf"/>
</dbReference>
<accession>A0ABS8NDT2</accession>
<keyword evidence="2" id="KW-0949">S-adenosyl-L-methionine</keyword>
<name>A0ABS8NDT2_9BACT</name>
<evidence type="ECO:0000259" key="3">
    <source>
        <dbReference type="PROSITE" id="PS51918"/>
    </source>
</evidence>
<keyword evidence="2" id="KW-0004">4Fe-4S</keyword>
<sequence>MTSLPPGGWPTPQSLYVHVPFCRHRCGYCNFSVISGRDDLQDRFLQAVERELTSTPDASRAQLRTIFLGGGTPTRLSPDRLKRLRQSIDDTFSVADDAEITAEANPEDIDEACLNALQDIGVNRISLGVQSFDADKLRCLERGHNRESALAAIEAAAERIGNVSIDLIFGAPGETLESWKTDLAIASQSPITHVSTYALTFEKGTSFWSRRSRGNLSEVDESLELQMYEAAQHQFSKNAWQQYEISSFTNGPHRCRHNLAYWAGNGWHAVGPGAARFVDGKREVNHRSATNYIKRMLNDGVATDEIEAITLEQYARELAAFGVRQLDGIDLATVHDRTSINLETVLSQTLIKLQSMELVTYQNHHLRLTQRGILFADTVATALLSEPE</sequence>
<keyword evidence="2" id="KW-0963">Cytoplasm</keyword>
<dbReference type="CDD" id="cd01335">
    <property type="entry name" value="Radical_SAM"/>
    <property type="match status" value="1"/>
</dbReference>
<comment type="subcellular location">
    <subcellularLocation>
        <location evidence="2">Cytoplasm</location>
    </subcellularLocation>
</comment>
<dbReference type="RefSeq" id="WP_230272086.1">
    <property type="nucleotide sequence ID" value="NZ_JAJKFW010000012.1"/>
</dbReference>
<dbReference type="InterPro" id="IPR034505">
    <property type="entry name" value="Coproporphyrinogen-III_oxidase"/>
</dbReference>
<dbReference type="SFLD" id="SFLDF00288">
    <property type="entry name" value="HemN-like__clustered_with_nucl"/>
    <property type="match status" value="1"/>
</dbReference>
<keyword evidence="2" id="KW-0479">Metal-binding</keyword>
<protein>
    <recommendedName>
        <fullName evidence="2">Heme chaperone HemW</fullName>
    </recommendedName>
</protein>
<dbReference type="SFLD" id="SFLDF00562">
    <property type="entry name" value="HemN-like__clustered_with_heat"/>
    <property type="match status" value="1"/>
</dbReference>
<dbReference type="InterPro" id="IPR010723">
    <property type="entry name" value="HemN_C"/>
</dbReference>
<dbReference type="Pfam" id="PF06969">
    <property type="entry name" value="HemN_C"/>
    <property type="match status" value="1"/>
</dbReference>
<dbReference type="PROSITE" id="PS51918">
    <property type="entry name" value="RADICAL_SAM"/>
    <property type="match status" value="1"/>
</dbReference>
<dbReference type="InterPro" id="IPR006638">
    <property type="entry name" value="Elp3/MiaA/NifB-like_rSAM"/>
</dbReference>
<evidence type="ECO:0000313" key="5">
    <source>
        <dbReference type="Proteomes" id="UP001430306"/>
    </source>
</evidence>
<keyword evidence="2" id="KW-0408">Iron</keyword>
<keyword evidence="2" id="KW-0143">Chaperone</keyword>
<dbReference type="SMART" id="SM00729">
    <property type="entry name" value="Elp3"/>
    <property type="match status" value="1"/>
</dbReference>
<gene>
    <name evidence="4" type="primary">hemW</name>
    <name evidence="4" type="ORF">LOC71_05480</name>
</gene>
<proteinExistence type="inferred from homology"/>
<dbReference type="Pfam" id="PF04055">
    <property type="entry name" value="Radical_SAM"/>
    <property type="match status" value="1"/>
</dbReference>
<evidence type="ECO:0000256" key="1">
    <source>
        <dbReference type="ARBA" id="ARBA00006100"/>
    </source>
</evidence>
<keyword evidence="5" id="KW-1185">Reference proteome</keyword>
<dbReference type="SFLD" id="SFLDG01065">
    <property type="entry name" value="anaerobic_coproporphyrinogen-I"/>
    <property type="match status" value="2"/>
</dbReference>
<dbReference type="SFLD" id="SFLDG01082">
    <property type="entry name" value="B12-binding_domain_containing"/>
    <property type="match status" value="1"/>
</dbReference>
<dbReference type="NCBIfam" id="TIGR00539">
    <property type="entry name" value="hemN_rel"/>
    <property type="match status" value="1"/>
</dbReference>
<dbReference type="Gene3D" id="3.80.30.20">
    <property type="entry name" value="tm_1862 like domain"/>
    <property type="match status" value="1"/>
</dbReference>
<organism evidence="4 5">
    <name type="scientific">Rhodopirellula halodulae</name>
    <dbReference type="NCBI Taxonomy" id="2894198"/>
    <lineage>
        <taxon>Bacteria</taxon>
        <taxon>Pseudomonadati</taxon>
        <taxon>Planctomycetota</taxon>
        <taxon>Planctomycetia</taxon>
        <taxon>Pirellulales</taxon>
        <taxon>Pirellulaceae</taxon>
        <taxon>Rhodopirellula</taxon>
    </lineage>
</organism>
<dbReference type="SFLD" id="SFLDS00029">
    <property type="entry name" value="Radical_SAM"/>
    <property type="match status" value="2"/>
</dbReference>
<comment type="caution">
    <text evidence="4">The sequence shown here is derived from an EMBL/GenBank/DDBJ whole genome shotgun (WGS) entry which is preliminary data.</text>
</comment>
<feature type="domain" description="Radical SAM core" evidence="3">
    <location>
        <begin position="7"/>
        <end position="238"/>
    </location>
</feature>
<evidence type="ECO:0000256" key="2">
    <source>
        <dbReference type="RuleBase" id="RU364116"/>
    </source>
</evidence>
<keyword evidence="2" id="KW-0349">Heme</keyword>
<dbReference type="InterPro" id="IPR004559">
    <property type="entry name" value="HemW-like"/>
</dbReference>
<dbReference type="PANTHER" id="PTHR13932">
    <property type="entry name" value="COPROPORPHYRINIGEN III OXIDASE"/>
    <property type="match status" value="1"/>
</dbReference>
<dbReference type="InterPro" id="IPR023404">
    <property type="entry name" value="rSAM_horseshoe"/>
</dbReference>
<dbReference type="SUPFAM" id="SSF102114">
    <property type="entry name" value="Radical SAM enzymes"/>
    <property type="match status" value="1"/>
</dbReference>
<evidence type="ECO:0000313" key="4">
    <source>
        <dbReference type="EMBL" id="MCC9641717.1"/>
    </source>
</evidence>
<comment type="function">
    <text evidence="2">Probably acts as a heme chaperone, transferring heme to an unknown acceptor. Binds one molecule of heme per monomer, possibly covalently. Binds 1 [4Fe-4S] cluster. The cluster is coordinated with 3 cysteines and an exchangeable S-adenosyl-L-methionine.</text>
</comment>
<dbReference type="Proteomes" id="UP001430306">
    <property type="component" value="Unassembled WGS sequence"/>
</dbReference>